<sequence length="82" mass="9467">MADRPFRNPLLAKLDETSHYTIRSAWEGLEYLLRYWRGVENTSYRLAVHLCRDAVDGWTPPERAREALRRALDAAGLSIPNP</sequence>
<dbReference type="EMBL" id="CP000319">
    <property type="protein sequence ID" value="ABE63852.1"/>
    <property type="molecule type" value="Genomic_DNA"/>
</dbReference>
<dbReference type="Proteomes" id="UP000001953">
    <property type="component" value="Chromosome"/>
</dbReference>
<evidence type="ECO:0000313" key="2">
    <source>
        <dbReference type="Proteomes" id="UP000001953"/>
    </source>
</evidence>
<dbReference type="Pfam" id="PF06169">
    <property type="entry name" value="DUF982"/>
    <property type="match status" value="1"/>
</dbReference>
<proteinExistence type="predicted"/>
<reference evidence="1 2" key="1">
    <citation type="submission" date="2006-03" db="EMBL/GenBank/DDBJ databases">
        <title>Complete sequence of chromosome of Nitrobacter hamburgensis X14.</title>
        <authorList>
            <consortium name="US DOE Joint Genome Institute"/>
            <person name="Copeland A."/>
            <person name="Lucas S."/>
            <person name="Lapidus A."/>
            <person name="Barry K."/>
            <person name="Detter J.C."/>
            <person name="Glavina del Rio T."/>
            <person name="Hammon N."/>
            <person name="Israni S."/>
            <person name="Dalin E."/>
            <person name="Tice H."/>
            <person name="Pitluck S."/>
            <person name="Chain P."/>
            <person name="Malfatti S."/>
            <person name="Shin M."/>
            <person name="Vergez L."/>
            <person name="Schmutz J."/>
            <person name="Larimer F."/>
            <person name="Land M."/>
            <person name="Hauser L."/>
            <person name="Kyrpides N."/>
            <person name="Ivanova N."/>
            <person name="Ward B."/>
            <person name="Arp D."/>
            <person name="Klotz M."/>
            <person name="Stein L."/>
            <person name="O'Mullan G."/>
            <person name="Starkenburg S."/>
            <person name="Sayavedra L."/>
            <person name="Poret-Peterson A.T."/>
            <person name="Gentry M.E."/>
            <person name="Bruce D."/>
            <person name="Richardson P."/>
        </authorList>
    </citation>
    <scope>NUCLEOTIDE SEQUENCE [LARGE SCALE GENOMIC DNA]</scope>
    <source>
        <strain evidence="2">DSM 10229 / NCIMB 13809 / X14</strain>
    </source>
</reference>
<keyword evidence="2" id="KW-1185">Reference proteome</keyword>
<evidence type="ECO:0008006" key="3">
    <source>
        <dbReference type="Google" id="ProtNLM"/>
    </source>
</evidence>
<dbReference type="KEGG" id="nha:Nham_3115"/>
<protein>
    <recommendedName>
        <fullName evidence="3">DUF982 domain-containing protein</fullName>
    </recommendedName>
</protein>
<accession>Q1QIU5</accession>
<dbReference type="HOGENOM" id="CLU_134423_3_2_5"/>
<dbReference type="OrthoDB" id="8084083at2"/>
<dbReference type="AlphaFoldDB" id="Q1QIU5"/>
<dbReference type="InterPro" id="IPR010385">
    <property type="entry name" value="DUF982"/>
</dbReference>
<dbReference type="RefSeq" id="WP_011511510.1">
    <property type="nucleotide sequence ID" value="NC_007964.1"/>
</dbReference>
<organism evidence="1 2">
    <name type="scientific">Nitrobacter hamburgensis (strain DSM 10229 / NCIMB 13809 / X14)</name>
    <dbReference type="NCBI Taxonomy" id="323097"/>
    <lineage>
        <taxon>Bacteria</taxon>
        <taxon>Pseudomonadati</taxon>
        <taxon>Pseudomonadota</taxon>
        <taxon>Alphaproteobacteria</taxon>
        <taxon>Hyphomicrobiales</taxon>
        <taxon>Nitrobacteraceae</taxon>
        <taxon>Nitrobacter</taxon>
    </lineage>
</organism>
<evidence type="ECO:0000313" key="1">
    <source>
        <dbReference type="EMBL" id="ABE63852.1"/>
    </source>
</evidence>
<gene>
    <name evidence="1" type="ordered locus">Nham_3115</name>
</gene>
<name>Q1QIU5_NITHX</name>
<dbReference type="Gene3D" id="6.10.250.730">
    <property type="match status" value="1"/>
</dbReference>